<evidence type="ECO:0000256" key="4">
    <source>
        <dbReference type="ARBA" id="ARBA00022496"/>
    </source>
</evidence>
<dbReference type="Gene3D" id="2.170.130.10">
    <property type="entry name" value="TonB-dependent receptor, plug domain"/>
    <property type="match status" value="1"/>
</dbReference>
<accession>A0A1X7J0D9</accession>
<evidence type="ECO:0000256" key="7">
    <source>
        <dbReference type="ARBA" id="ARBA00023077"/>
    </source>
</evidence>
<dbReference type="InterPro" id="IPR000531">
    <property type="entry name" value="Beta-barrel_TonB"/>
</dbReference>
<keyword evidence="14" id="KW-1185">Reference proteome</keyword>
<evidence type="ECO:0000259" key="12">
    <source>
        <dbReference type="SMART" id="SM00965"/>
    </source>
</evidence>
<dbReference type="Pfam" id="PF00593">
    <property type="entry name" value="TonB_dep_Rec_b-barrel"/>
    <property type="match status" value="1"/>
</dbReference>
<dbReference type="OrthoDB" id="604358at2"/>
<dbReference type="Proteomes" id="UP000192980">
    <property type="component" value="Unassembled WGS sequence"/>
</dbReference>
<evidence type="ECO:0000256" key="2">
    <source>
        <dbReference type="ARBA" id="ARBA00022448"/>
    </source>
</evidence>
<dbReference type="InterPro" id="IPR039426">
    <property type="entry name" value="TonB-dep_rcpt-like"/>
</dbReference>
<evidence type="ECO:0000313" key="13">
    <source>
        <dbReference type="EMBL" id="SMG21061.1"/>
    </source>
</evidence>
<evidence type="ECO:0000256" key="3">
    <source>
        <dbReference type="ARBA" id="ARBA00022452"/>
    </source>
</evidence>
<dbReference type="Gene3D" id="3.55.50.30">
    <property type="match status" value="1"/>
</dbReference>
<dbReference type="InterPro" id="IPR011662">
    <property type="entry name" value="Secretin/TonB_short_N"/>
</dbReference>
<dbReference type="Pfam" id="PF07660">
    <property type="entry name" value="STN"/>
    <property type="match status" value="1"/>
</dbReference>
<dbReference type="InterPro" id="IPR023996">
    <property type="entry name" value="TonB-dep_OMP_SusC/RagA"/>
</dbReference>
<protein>
    <submittedName>
        <fullName evidence="13">TonB-linked outer membrane protein, SusC/RagA family</fullName>
    </submittedName>
</protein>
<dbReference type="STRING" id="561061.SAMN05660862_1314"/>
<evidence type="ECO:0000313" key="14">
    <source>
        <dbReference type="Proteomes" id="UP000192980"/>
    </source>
</evidence>
<dbReference type="GO" id="GO:0009279">
    <property type="term" value="C:cell outer membrane"/>
    <property type="evidence" value="ECO:0007669"/>
    <property type="project" value="UniProtKB-SubCell"/>
</dbReference>
<dbReference type="InterPro" id="IPR037066">
    <property type="entry name" value="Plug_dom_sf"/>
</dbReference>
<keyword evidence="4" id="KW-0410">Iron transport</keyword>
<keyword evidence="7 11" id="KW-0798">TonB box</keyword>
<keyword evidence="4" id="KW-0406">Ion transport</keyword>
<dbReference type="Pfam" id="PF07715">
    <property type="entry name" value="Plug"/>
    <property type="match status" value="1"/>
</dbReference>
<dbReference type="GO" id="GO:0006826">
    <property type="term" value="P:iron ion transport"/>
    <property type="evidence" value="ECO:0007669"/>
    <property type="project" value="UniProtKB-KW"/>
</dbReference>
<reference evidence="13 14" key="1">
    <citation type="submission" date="2017-04" db="EMBL/GenBank/DDBJ databases">
        <authorList>
            <person name="Afonso C.L."/>
            <person name="Miller P.J."/>
            <person name="Scott M.A."/>
            <person name="Spackman E."/>
            <person name="Goraichik I."/>
            <person name="Dimitrov K.M."/>
            <person name="Suarez D.L."/>
            <person name="Swayne D.E."/>
        </authorList>
    </citation>
    <scope>NUCLEOTIDE SEQUENCE [LARGE SCALE GENOMIC DNA]</scope>
    <source>
        <strain evidence="13 14">DSM 22418</strain>
    </source>
</reference>
<dbReference type="SMART" id="SM00965">
    <property type="entry name" value="STN"/>
    <property type="match status" value="1"/>
</dbReference>
<proteinExistence type="inferred from homology"/>
<dbReference type="InterPro" id="IPR036942">
    <property type="entry name" value="Beta-barrel_TonB_sf"/>
</dbReference>
<dbReference type="SUPFAM" id="SSF49464">
    <property type="entry name" value="Carboxypeptidase regulatory domain-like"/>
    <property type="match status" value="1"/>
</dbReference>
<dbReference type="EMBL" id="FXAU01000002">
    <property type="protein sequence ID" value="SMG21061.1"/>
    <property type="molecule type" value="Genomic_DNA"/>
</dbReference>
<dbReference type="AlphaFoldDB" id="A0A1X7J0D9"/>
<keyword evidence="6" id="KW-0408">Iron</keyword>
<dbReference type="Gene3D" id="2.40.170.20">
    <property type="entry name" value="TonB-dependent receptor, beta-barrel domain"/>
    <property type="match status" value="1"/>
</dbReference>
<evidence type="ECO:0000256" key="6">
    <source>
        <dbReference type="ARBA" id="ARBA00023004"/>
    </source>
</evidence>
<dbReference type="InterPro" id="IPR012910">
    <property type="entry name" value="Plug_dom"/>
</dbReference>
<dbReference type="SUPFAM" id="SSF56935">
    <property type="entry name" value="Porins"/>
    <property type="match status" value="1"/>
</dbReference>
<evidence type="ECO:0000256" key="9">
    <source>
        <dbReference type="ARBA" id="ARBA00023237"/>
    </source>
</evidence>
<evidence type="ECO:0000256" key="5">
    <source>
        <dbReference type="ARBA" id="ARBA00022692"/>
    </source>
</evidence>
<dbReference type="RefSeq" id="WP_085472172.1">
    <property type="nucleotide sequence ID" value="NZ_FXAU01000002.1"/>
</dbReference>
<dbReference type="NCBIfam" id="TIGR04057">
    <property type="entry name" value="SusC_RagA_signa"/>
    <property type="match status" value="1"/>
</dbReference>
<dbReference type="PROSITE" id="PS52016">
    <property type="entry name" value="TONB_DEPENDENT_REC_3"/>
    <property type="match status" value="1"/>
</dbReference>
<comment type="subcellular location">
    <subcellularLocation>
        <location evidence="1 10">Cell outer membrane</location>
        <topology evidence="1 10">Multi-pass membrane protein</topology>
    </subcellularLocation>
</comment>
<evidence type="ECO:0000256" key="11">
    <source>
        <dbReference type="RuleBase" id="RU003357"/>
    </source>
</evidence>
<feature type="domain" description="Secretin/TonB short N-terminal" evidence="12">
    <location>
        <begin position="73"/>
        <end position="124"/>
    </location>
</feature>
<organism evidence="13 14">
    <name type="scientific">Sphingobacterium psychroaquaticum</name>
    <dbReference type="NCBI Taxonomy" id="561061"/>
    <lineage>
        <taxon>Bacteria</taxon>
        <taxon>Pseudomonadati</taxon>
        <taxon>Bacteroidota</taxon>
        <taxon>Sphingobacteriia</taxon>
        <taxon>Sphingobacteriales</taxon>
        <taxon>Sphingobacteriaceae</taxon>
        <taxon>Sphingobacterium</taxon>
    </lineage>
</organism>
<evidence type="ECO:0000256" key="8">
    <source>
        <dbReference type="ARBA" id="ARBA00023136"/>
    </source>
</evidence>
<keyword evidence="8 10" id="KW-0472">Membrane</keyword>
<evidence type="ECO:0000256" key="1">
    <source>
        <dbReference type="ARBA" id="ARBA00004571"/>
    </source>
</evidence>
<dbReference type="NCBIfam" id="TIGR04056">
    <property type="entry name" value="OMP_RagA_SusC"/>
    <property type="match status" value="1"/>
</dbReference>
<evidence type="ECO:0000256" key="10">
    <source>
        <dbReference type="PROSITE-ProRule" id="PRU01360"/>
    </source>
</evidence>
<sequence>MNFFSPFFRQEKDKPSAYPPVYRILCIMKFTLLLLLGFTVGAHASGTAQTVNLNMKNAKLENVLEEIARQTKLRFFYDQKIVKHLRPINVSLNNNPVGQALDKALKGQNLVFQILDGTIVISERKRTDMEVSGTVRDSANTLSGVTVHVEGQAGLSTKTDANGRYTLRVPENAVLIFRYMGYRIERIPVNQQRIINVTLHAEESKLDEVVVVGYGTQKRINLSGAVDQIDQRFLESRPITNVGTGLQGAMANLNITPTSGQATNAPGINVRGFTSLSGGGPLIVIDGVPATNEELNRMNPMDISSVTVLKDAASAAIYGSRAAFGVVLVTTKKGTTEEVSIAANSLVALKTITRTVDIVDDPYTVMNYRNIMSAPWYNLYDEKMLAYGKQLSEDPSLPRVIVDPQNPNKYIYLGSTDWFGEVYKKIQPAYTNNISFGQKTDRASYYVSGEYYRQNGMLKISPDTYDRFNFRIKGDYKLTNWFTLTTNTSYTNDKYDQPTAIDQGYLYWHNVNRQASLNMIYNPDGSYTQEGAAMFGAVAEGGRSIKRIGDLQLNFGGKIDLLKDVWTLNADATFRRTGANVYRFDFPLEYSTGPGVTNKQTFNSFATNRSEQTRYNVYNIYSQFQKTINDHYFSVMAGFNQEERIYESFNASRDMLISNSLPTIQLGTGETPTVGAYNYDWAVRGAFARLNYIYKDKYIIESNLRYDGTSRFPKEDRFAFNPSVSGAWVVSNENFFTPLKPIFSNAKLRASYGSLANQDLRENYYPYIATMPKGTGMVLDGKRPPIVTSPGLVSSSLTWETITSTNFGTDLGFFANKLTVSGDIYWRYTKDMLTAGKTLPITLGTSVPVENGADLKTRGWELTLGYNDEFQVAAKPLQFSARFNLSDSRAFIEKFDNPKNNLSNYYVGQEIGQIWGLTTLGFFQTADEIKNHADQTAITSYPGTRGLEPGDLKFADLNGDGKVNAGDWTLENPGDYKVIGNTAQRYNFGLDLSSAWNGFDLRVFLQGVGRRNYYPGGGDHYFWGIYAQPWASLTQFNMDHWTPDNPNAYLPRPKSYVAEESGVELAAPQTKYLQNAGYLRVKNITLGYSLPKSLTNRWGMDRIRVFVSGENLMEFTSLMKYLDPEIVGDRTAYPFQRTYSMGFNFNF</sequence>
<keyword evidence="9 10" id="KW-0998">Cell outer membrane</keyword>
<dbReference type="Pfam" id="PF13715">
    <property type="entry name" value="CarbopepD_reg_2"/>
    <property type="match status" value="1"/>
</dbReference>
<keyword evidence="3 10" id="KW-1134">Transmembrane beta strand</keyword>
<dbReference type="Gene3D" id="2.60.40.1120">
    <property type="entry name" value="Carboxypeptidase-like, regulatory domain"/>
    <property type="match status" value="1"/>
</dbReference>
<keyword evidence="5 10" id="KW-0812">Transmembrane</keyword>
<gene>
    <name evidence="13" type="ORF">SAMN05660862_1314</name>
</gene>
<keyword evidence="2 10" id="KW-0813">Transport</keyword>
<dbReference type="InterPro" id="IPR008969">
    <property type="entry name" value="CarboxyPept-like_regulatory"/>
</dbReference>
<dbReference type="InterPro" id="IPR023997">
    <property type="entry name" value="TonB-dep_OMP_SusC/RagA_CS"/>
</dbReference>
<name>A0A1X7J0D9_9SPHI</name>
<comment type="similarity">
    <text evidence="10 11">Belongs to the TonB-dependent receptor family.</text>
</comment>